<dbReference type="AlphaFoldDB" id="A0A4P7GKX7"/>
<name>A0A4P7GKX7_9ACTN</name>
<protein>
    <submittedName>
        <fullName evidence="1">Uncharacterized protein</fullName>
    </submittedName>
</protein>
<reference evidence="1 2" key="1">
    <citation type="submission" date="2019-03" db="EMBL/GenBank/DDBJ databases">
        <title>Three New Species of Nocardioides, Nocardioides euryhalodurans sp. nov., Nocardioides seonyuensis sp. nov. and Nocardioides eburneoflavus sp. nov., Iolated from Soil.</title>
        <authorList>
            <person name="Roh S.G."/>
            <person name="Lee C."/>
            <person name="Kim M.-K."/>
            <person name="Kim S.B."/>
        </authorList>
    </citation>
    <scope>NUCLEOTIDE SEQUENCE [LARGE SCALE GENOMIC DNA]</scope>
    <source>
        <strain evidence="1 2">MMS17-SY117</strain>
    </source>
</reference>
<dbReference type="RefSeq" id="WP_135077425.1">
    <property type="nucleotide sequence ID" value="NZ_CP038267.1"/>
</dbReference>
<dbReference type="Proteomes" id="UP000294894">
    <property type="component" value="Chromosome"/>
</dbReference>
<proteinExistence type="predicted"/>
<evidence type="ECO:0000313" key="2">
    <source>
        <dbReference type="Proteomes" id="UP000294894"/>
    </source>
</evidence>
<evidence type="ECO:0000313" key="1">
    <source>
        <dbReference type="EMBL" id="QBR92725.1"/>
    </source>
</evidence>
<dbReference type="OrthoDB" id="5504890at2"/>
<organism evidence="1 2">
    <name type="scientific">Nocardioides euryhalodurans</name>
    <dbReference type="NCBI Taxonomy" id="2518370"/>
    <lineage>
        <taxon>Bacteria</taxon>
        <taxon>Bacillati</taxon>
        <taxon>Actinomycetota</taxon>
        <taxon>Actinomycetes</taxon>
        <taxon>Propionibacteriales</taxon>
        <taxon>Nocardioidaceae</taxon>
        <taxon>Nocardioides</taxon>
    </lineage>
</organism>
<accession>A0A4P7GKX7</accession>
<dbReference type="EMBL" id="CP038267">
    <property type="protein sequence ID" value="QBR92725.1"/>
    <property type="molecule type" value="Genomic_DNA"/>
</dbReference>
<keyword evidence="2" id="KW-1185">Reference proteome</keyword>
<dbReference type="KEGG" id="noy:EXE57_10885"/>
<gene>
    <name evidence="1" type="ORF">EXE57_10885</name>
</gene>
<sequence>MNELETYLRNHWTAAAGGVDLAHRVAGSHRGTDLGPPLATIATDIREDRTSLAEVMDQLGCDRGHVGPLAARVLERMGRLKPNGRLLRRSPVSDVLEVEALRSAVAGKASVWDALLAMQQRDGLAIGVDLEQLRARATDQLARLTGLHADLAHRALGRGA</sequence>